<comment type="caution">
    <text evidence="2">The sequence shown here is derived from an EMBL/GenBank/DDBJ whole genome shotgun (WGS) entry which is preliminary data.</text>
</comment>
<protein>
    <recommendedName>
        <fullName evidence="1">vWA-MoxR associated protein C-terminal domain-containing protein</fullName>
    </recommendedName>
</protein>
<dbReference type="InterPro" id="IPR045450">
    <property type="entry name" value="VMAP_C"/>
</dbReference>
<dbReference type="EMBL" id="JACHMN010000001">
    <property type="protein sequence ID" value="MBB5866671.1"/>
    <property type="molecule type" value="Genomic_DNA"/>
</dbReference>
<reference evidence="2 3" key="1">
    <citation type="submission" date="2020-08" db="EMBL/GenBank/DDBJ databases">
        <title>Sequencing the genomes of 1000 actinobacteria strains.</title>
        <authorList>
            <person name="Klenk H.-P."/>
        </authorList>
    </citation>
    <scope>NUCLEOTIDE SEQUENCE [LARGE SCALE GENOMIC DNA]</scope>
    <source>
        <strain evidence="2 3">DSM 45362</strain>
    </source>
</reference>
<name>A0A841BIE6_9ACTN</name>
<dbReference type="Proteomes" id="UP000587527">
    <property type="component" value="Unassembled WGS sequence"/>
</dbReference>
<sequence length="747" mass="82262">MTVHVAPDRVFVLAVGIEKYAHPALSSLPGAAAEALRVAEWARRCSVPAAQITIACSWADAEGADVEQVHGQRIDLTDEACDTDNACYQQIEPTQEAIARYVVEVAERSGDLLLVFWCGHGVVFDGRRVLFTADADANHLRGMDVEQVLDYLRSVRVAGFGRQVVLIDSCANHLEDVKPDGSWRALVRPANLPSGRNRENVDQCALLSAAPGQTAKFRWTARHAAFSDVVMTWLERPDSNFLSLDMMALVLHVQETFHRLHAESETRQTPVLLWQRFNDSRVSDHFPATVVPPVDVADAGLRLVAEVVADTPMVSDGDGRRLLLRLLGLPAGDDRSAFVAAIAREFAAGRAATIQEYLSSMARNEADRLAVADASHAWHRRQWTAPVLRALPIVSAEQLRAAFFRAMPDANKPPSFLAEALDWAAAGQRMAGRPAPLHHLVAELEHITGSSVPDGWFDLPDVTLKTLRADVAKASEAMARLVVDLRNPALPVDGYAWPSAIAGHLLLPGSDWRRKTLVCQPTAVGVRLAIAELLLWARQRASAFVLGIIAPRIVLDEMPEAWEFGDELLESRPFWRELPTVLHSAERLGNETANLLWKARTEEIRAHVSEHLPDVMWIVESDQDKPANIRDQVLDGGAACLGLEFVTPRYAREQGLSRDPIIAAIAAGAPYIVCLSTENPPPDWPAIRQLVREVAEHGQFDELPLRLHRMRKVVGGPGRELRLIWDEPRALPPIGQLCEVPSGGKDD</sequence>
<evidence type="ECO:0000313" key="2">
    <source>
        <dbReference type="EMBL" id="MBB5866671.1"/>
    </source>
</evidence>
<organism evidence="2 3">
    <name type="scientific">Allocatelliglobosispora scoriae</name>
    <dbReference type="NCBI Taxonomy" id="643052"/>
    <lineage>
        <taxon>Bacteria</taxon>
        <taxon>Bacillati</taxon>
        <taxon>Actinomycetota</taxon>
        <taxon>Actinomycetes</taxon>
        <taxon>Micromonosporales</taxon>
        <taxon>Micromonosporaceae</taxon>
        <taxon>Allocatelliglobosispora</taxon>
    </lineage>
</organism>
<accession>A0A841BIE6</accession>
<dbReference type="Pfam" id="PF20028">
    <property type="entry name" value="VMAP-C"/>
    <property type="match status" value="1"/>
</dbReference>
<proteinExistence type="predicted"/>
<keyword evidence="3" id="KW-1185">Reference proteome</keyword>
<dbReference type="RefSeq" id="WP_184830635.1">
    <property type="nucleotide sequence ID" value="NZ_JACHMN010000001.1"/>
</dbReference>
<dbReference type="Gene3D" id="3.40.50.1460">
    <property type="match status" value="1"/>
</dbReference>
<evidence type="ECO:0000259" key="1">
    <source>
        <dbReference type="Pfam" id="PF20028"/>
    </source>
</evidence>
<gene>
    <name evidence="2" type="ORF">F4553_000050</name>
</gene>
<feature type="domain" description="vWA-MoxR associated protein C-terminal" evidence="1">
    <location>
        <begin position="509"/>
        <end position="728"/>
    </location>
</feature>
<evidence type="ECO:0000313" key="3">
    <source>
        <dbReference type="Proteomes" id="UP000587527"/>
    </source>
</evidence>
<dbReference type="AlphaFoldDB" id="A0A841BIE6"/>